<dbReference type="PATRIC" id="fig|443610.3.peg.563"/>
<dbReference type="AlphaFoldDB" id="A0A0F5FSX3"/>
<dbReference type="Proteomes" id="UP000033632">
    <property type="component" value="Unassembled WGS sequence"/>
</dbReference>
<gene>
    <name evidence="1" type="ORF">VE25_11775</name>
</gene>
<keyword evidence="2" id="KW-1185">Reference proteome</keyword>
<sequence length="86" mass="9508">MGMGFFPLRASLSTSLPLSQAVIPAKAGTQYTRNNRFMPETRRSSLPDTKLEPSAYWVPAFAGMTSGVVWDRGLELPTHHDEDSQP</sequence>
<proteinExistence type="predicted"/>
<dbReference type="STRING" id="443610.VE25_11775"/>
<accession>A0A0F5FSX3</accession>
<organism evidence="1 2">
    <name type="scientific">Devosia geojensis</name>
    <dbReference type="NCBI Taxonomy" id="443610"/>
    <lineage>
        <taxon>Bacteria</taxon>
        <taxon>Pseudomonadati</taxon>
        <taxon>Pseudomonadota</taxon>
        <taxon>Alphaproteobacteria</taxon>
        <taxon>Hyphomicrobiales</taxon>
        <taxon>Devosiaceae</taxon>
        <taxon>Devosia</taxon>
    </lineage>
</organism>
<reference evidence="1 2" key="1">
    <citation type="submission" date="2015-03" db="EMBL/GenBank/DDBJ databases">
        <authorList>
            <person name="Hassan Y.I."/>
            <person name="Lepp D."/>
            <person name="Li X.-Z."/>
            <person name="Zhou T."/>
        </authorList>
    </citation>
    <scope>NUCLEOTIDE SEQUENCE [LARGE SCALE GENOMIC DNA]</scope>
    <source>
        <strain evidence="1 2">BD-c194</strain>
    </source>
</reference>
<protein>
    <submittedName>
        <fullName evidence="1">Uncharacterized protein</fullName>
    </submittedName>
</protein>
<evidence type="ECO:0000313" key="1">
    <source>
        <dbReference type="EMBL" id="KKB11660.1"/>
    </source>
</evidence>
<name>A0A0F5FSX3_9HYPH</name>
<comment type="caution">
    <text evidence="1">The sequence shown here is derived from an EMBL/GenBank/DDBJ whole genome shotgun (WGS) entry which is preliminary data.</text>
</comment>
<dbReference type="EMBL" id="JZEX01000109">
    <property type="protein sequence ID" value="KKB11660.1"/>
    <property type="molecule type" value="Genomic_DNA"/>
</dbReference>
<evidence type="ECO:0000313" key="2">
    <source>
        <dbReference type="Proteomes" id="UP000033632"/>
    </source>
</evidence>